<keyword evidence="1" id="KW-0862">Zinc</keyword>
<evidence type="ECO:0000313" key="5">
    <source>
        <dbReference type="WBParaSite" id="MCOS_0000847201-mRNA-1"/>
    </source>
</evidence>
<evidence type="ECO:0000313" key="4">
    <source>
        <dbReference type="Proteomes" id="UP000267029"/>
    </source>
</evidence>
<protein>
    <submittedName>
        <fullName evidence="5">UBP-type domain-containing protein</fullName>
    </submittedName>
</protein>
<dbReference type="OrthoDB" id="424012at2759"/>
<proteinExistence type="predicted"/>
<evidence type="ECO:0000256" key="1">
    <source>
        <dbReference type="PROSITE-ProRule" id="PRU00502"/>
    </source>
</evidence>
<dbReference type="GO" id="GO:0008270">
    <property type="term" value="F:zinc ion binding"/>
    <property type="evidence" value="ECO:0007669"/>
    <property type="project" value="UniProtKB-KW"/>
</dbReference>
<dbReference type="STRING" id="53468.A0A0R3ULC6"/>
<keyword evidence="1" id="KW-0479">Metal-binding</keyword>
<dbReference type="WBParaSite" id="MCOS_0000847201-mRNA-1">
    <property type="protein sequence ID" value="MCOS_0000847201-mRNA-1"/>
    <property type="gene ID" value="MCOS_0000847201"/>
</dbReference>
<dbReference type="AlphaFoldDB" id="A0A0R3ULC6"/>
<dbReference type="Gene3D" id="3.30.40.10">
    <property type="entry name" value="Zinc/RING finger domain, C3HC4 (zinc finger)"/>
    <property type="match status" value="1"/>
</dbReference>
<dbReference type="Proteomes" id="UP000267029">
    <property type="component" value="Unassembled WGS sequence"/>
</dbReference>
<reference evidence="3 4" key="2">
    <citation type="submission" date="2018-10" db="EMBL/GenBank/DDBJ databases">
        <authorList>
            <consortium name="Pathogen Informatics"/>
        </authorList>
    </citation>
    <scope>NUCLEOTIDE SEQUENCE [LARGE SCALE GENOMIC DNA]</scope>
</reference>
<evidence type="ECO:0000313" key="3">
    <source>
        <dbReference type="EMBL" id="VDD82470.1"/>
    </source>
</evidence>
<dbReference type="PANTHER" id="PTHR47665">
    <property type="entry name" value="HISTONE DEACETYLASE-LIKE PROTEIN"/>
    <property type="match status" value="1"/>
</dbReference>
<dbReference type="InterPro" id="IPR013083">
    <property type="entry name" value="Znf_RING/FYVE/PHD"/>
</dbReference>
<reference evidence="5" key="1">
    <citation type="submission" date="2017-02" db="UniProtKB">
        <authorList>
            <consortium name="WormBaseParasite"/>
        </authorList>
    </citation>
    <scope>IDENTIFICATION</scope>
</reference>
<gene>
    <name evidence="3" type="ORF">MCOS_LOCUS8473</name>
</gene>
<evidence type="ECO:0000259" key="2">
    <source>
        <dbReference type="PROSITE" id="PS50271"/>
    </source>
</evidence>
<feature type="domain" description="UBP-type" evidence="2">
    <location>
        <begin position="1"/>
        <end position="38"/>
    </location>
</feature>
<keyword evidence="1" id="KW-0863">Zinc-finger</keyword>
<dbReference type="EMBL" id="UXSR01005517">
    <property type="protein sequence ID" value="VDD82470.1"/>
    <property type="molecule type" value="Genomic_DNA"/>
</dbReference>
<dbReference type="PANTHER" id="PTHR47665:SF1">
    <property type="entry name" value="HISTONE DEACETYLASE-LIKE PROTEIN"/>
    <property type="match status" value="1"/>
</dbReference>
<keyword evidence="4" id="KW-1185">Reference proteome</keyword>
<accession>A0A0R3ULC6</accession>
<dbReference type="Pfam" id="PF02148">
    <property type="entry name" value="zf-UBP"/>
    <property type="match status" value="1"/>
</dbReference>
<dbReference type="PROSITE" id="PS50271">
    <property type="entry name" value="ZF_UBP"/>
    <property type="match status" value="1"/>
</dbReference>
<dbReference type="SUPFAM" id="SSF57850">
    <property type="entry name" value="RING/U-box"/>
    <property type="match status" value="1"/>
</dbReference>
<sequence>MLEHHSSTQHPIVLSLADLSTWCYFCDSYVHNEVSLAP</sequence>
<dbReference type="InterPro" id="IPR001607">
    <property type="entry name" value="Znf_UBP"/>
</dbReference>
<name>A0A0R3ULC6_MESCO</name>
<organism evidence="5">
    <name type="scientific">Mesocestoides corti</name>
    <name type="common">Flatworm</name>
    <dbReference type="NCBI Taxonomy" id="53468"/>
    <lineage>
        <taxon>Eukaryota</taxon>
        <taxon>Metazoa</taxon>
        <taxon>Spiralia</taxon>
        <taxon>Lophotrochozoa</taxon>
        <taxon>Platyhelminthes</taxon>
        <taxon>Cestoda</taxon>
        <taxon>Eucestoda</taxon>
        <taxon>Cyclophyllidea</taxon>
        <taxon>Mesocestoididae</taxon>
        <taxon>Mesocestoides</taxon>
    </lineage>
</organism>